<evidence type="ECO:0000313" key="3">
    <source>
        <dbReference type="Proteomes" id="UP000251714"/>
    </source>
</evidence>
<name>A0A365NA62_GIBIN</name>
<evidence type="ECO:0000313" key="2">
    <source>
        <dbReference type="EMBL" id="RBA17572.1"/>
    </source>
</evidence>
<proteinExistence type="predicted"/>
<feature type="region of interest" description="Disordered" evidence="1">
    <location>
        <begin position="127"/>
        <end position="162"/>
    </location>
</feature>
<dbReference type="Proteomes" id="UP000251714">
    <property type="component" value="Unassembled WGS sequence"/>
</dbReference>
<sequence>MKEPMTDKAHQKVRNACVRCGMKKTKCDASARRTIIFKLAPRGYAEVLEQSQYILVETVCKLYGMVRNLLPWKLAEPHLNEHGQPVAQHIATLLGCVQPNANIDLQVRSIFPEDVDSLKELYRELEEHERSEAASTPSFARDKELTCDESVMSEPQDSDMEPPYHWADCQTQGTVDLLLQTRSNDLDFESAVAADMYGNALFPNTPPSPLTWNSYIDGHTDSTLCPLQQFSVMQGNGMLQQGLLRGVFEGVEPYSMPDDLGMRCRERQ</sequence>
<gene>
    <name evidence="2" type="ORF">FPRO05_11287</name>
</gene>
<accession>A0A365NA62</accession>
<dbReference type="EMBL" id="PKMI01000016">
    <property type="protein sequence ID" value="RBA17572.1"/>
    <property type="molecule type" value="Genomic_DNA"/>
</dbReference>
<reference evidence="2 3" key="1">
    <citation type="submission" date="2017-12" db="EMBL/GenBank/DDBJ databases">
        <title>Genome sequence of the mycotoxigenic crop pathogen Fusarium proliferatum, strain ITEM 2341 from Date Palm.</title>
        <authorList>
            <person name="Almiman B.F."/>
            <person name="Shittu T.A."/>
            <person name="Muthumeenakshi S."/>
            <person name="Baroncelli R."/>
            <person name="Sreenivasaprasada S."/>
        </authorList>
    </citation>
    <scope>NUCLEOTIDE SEQUENCE [LARGE SCALE GENOMIC DNA]</scope>
    <source>
        <strain evidence="2 3">ITEM 2341</strain>
    </source>
</reference>
<organism evidence="2 3">
    <name type="scientific">Gibberella intermedia</name>
    <name type="common">Bulb rot disease fungus</name>
    <name type="synonym">Fusarium proliferatum</name>
    <dbReference type="NCBI Taxonomy" id="948311"/>
    <lineage>
        <taxon>Eukaryota</taxon>
        <taxon>Fungi</taxon>
        <taxon>Dikarya</taxon>
        <taxon>Ascomycota</taxon>
        <taxon>Pezizomycotina</taxon>
        <taxon>Sordariomycetes</taxon>
        <taxon>Hypocreomycetidae</taxon>
        <taxon>Hypocreales</taxon>
        <taxon>Nectriaceae</taxon>
        <taxon>Fusarium</taxon>
        <taxon>Fusarium fujikuroi species complex</taxon>
    </lineage>
</organism>
<protein>
    <recommendedName>
        <fullName evidence="4">Zn(2)-C6 fungal-type domain-containing protein</fullName>
    </recommendedName>
</protein>
<evidence type="ECO:0000256" key="1">
    <source>
        <dbReference type="SAM" id="MobiDB-lite"/>
    </source>
</evidence>
<dbReference type="AlphaFoldDB" id="A0A365NA62"/>
<evidence type="ECO:0008006" key="4">
    <source>
        <dbReference type="Google" id="ProtNLM"/>
    </source>
</evidence>
<comment type="caution">
    <text evidence="2">The sequence shown here is derived from an EMBL/GenBank/DDBJ whole genome shotgun (WGS) entry which is preliminary data.</text>
</comment>